<evidence type="ECO:0000256" key="2">
    <source>
        <dbReference type="ARBA" id="ARBA00022824"/>
    </source>
</evidence>
<dbReference type="PANTHER" id="PTHR23249:SF16">
    <property type="entry name" value="TRAFFICKING PROTEIN PARTICLE COMPLEX SUBUNIT 1"/>
    <property type="match status" value="1"/>
</dbReference>
<keyword evidence="8" id="KW-1185">Reference proteome</keyword>
<dbReference type="OrthoDB" id="246406at2759"/>
<dbReference type="Proteomes" id="UP000236319">
    <property type="component" value="Unassembled WGS sequence"/>
</dbReference>
<keyword evidence="2 6" id="KW-0256">Endoplasmic reticulum</keyword>
<dbReference type="InterPro" id="IPR007233">
    <property type="entry name" value="TRAPPC"/>
</dbReference>
<keyword evidence="4 6" id="KW-0333">Golgi apparatus</keyword>
<proteinExistence type="inferred from homology"/>
<dbReference type="GeneID" id="39874060"/>
<dbReference type="GO" id="GO:0005783">
    <property type="term" value="C:endoplasmic reticulum"/>
    <property type="evidence" value="ECO:0007669"/>
    <property type="project" value="UniProtKB-SubCell"/>
</dbReference>
<evidence type="ECO:0000256" key="6">
    <source>
        <dbReference type="RuleBase" id="RU366065"/>
    </source>
</evidence>
<dbReference type="GO" id="GO:0030008">
    <property type="term" value="C:TRAPP complex"/>
    <property type="evidence" value="ECO:0007669"/>
    <property type="project" value="UniProtKB-UniRule"/>
</dbReference>
<comment type="subunit">
    <text evidence="6">Part of the multisubunit transport protein particle (TRAPP) complex.</text>
</comment>
<comment type="caution">
    <text evidence="7">The sequence shown here is derived from an EMBL/GenBank/DDBJ whole genome shotgun (WGS) entry which is preliminary data.</text>
</comment>
<keyword evidence="3 6" id="KW-0931">ER-Golgi transport</keyword>
<comment type="subcellular location">
    <subcellularLocation>
        <location evidence="6">Endoplasmic reticulum</location>
    </subcellularLocation>
    <subcellularLocation>
        <location evidence="6">Golgi apparatus</location>
        <location evidence="6">cis-Golgi network</location>
    </subcellularLocation>
</comment>
<evidence type="ECO:0000256" key="1">
    <source>
        <dbReference type="ARBA" id="ARBA00022448"/>
    </source>
</evidence>
<dbReference type="RefSeq" id="XP_028866533.1">
    <property type="nucleotide sequence ID" value="XM_029010700.1"/>
</dbReference>
<evidence type="ECO:0000313" key="7">
    <source>
        <dbReference type="EMBL" id="GBE60290.1"/>
    </source>
</evidence>
<dbReference type="Pfam" id="PF04099">
    <property type="entry name" value="Sybindin"/>
    <property type="match status" value="1"/>
</dbReference>
<keyword evidence="1 6" id="KW-0813">Transport</keyword>
<dbReference type="SMART" id="SM01399">
    <property type="entry name" value="Sybindin"/>
    <property type="match status" value="1"/>
</dbReference>
<evidence type="ECO:0000256" key="5">
    <source>
        <dbReference type="ARBA" id="ARBA00038167"/>
    </source>
</evidence>
<evidence type="ECO:0000256" key="3">
    <source>
        <dbReference type="ARBA" id="ARBA00022892"/>
    </source>
</evidence>
<dbReference type="PANTHER" id="PTHR23249">
    <property type="entry name" value="TRAFFICKING PROTEIN PARTICLE COMPLEX SUBUNIT"/>
    <property type="match status" value="1"/>
</dbReference>
<evidence type="ECO:0000313" key="8">
    <source>
        <dbReference type="Proteomes" id="UP000236319"/>
    </source>
</evidence>
<evidence type="ECO:0000256" key="4">
    <source>
        <dbReference type="ARBA" id="ARBA00023034"/>
    </source>
</evidence>
<dbReference type="GO" id="GO:0005794">
    <property type="term" value="C:Golgi apparatus"/>
    <property type="evidence" value="ECO:0007669"/>
    <property type="project" value="UniProtKB-SubCell"/>
</dbReference>
<name>A0A2H6KBB7_9APIC</name>
<dbReference type="GO" id="GO:0006888">
    <property type="term" value="P:endoplasmic reticulum to Golgi vesicle-mediated transport"/>
    <property type="evidence" value="ECO:0007669"/>
    <property type="project" value="UniProtKB-UniRule"/>
</dbReference>
<dbReference type="EMBL" id="BDSA01000002">
    <property type="protein sequence ID" value="GBE60290.1"/>
    <property type="molecule type" value="Genomic_DNA"/>
</dbReference>
<protein>
    <recommendedName>
        <fullName evidence="6">Trafficking protein particle complex subunit</fullName>
    </recommendedName>
</protein>
<dbReference type="Gene3D" id="3.30.450.70">
    <property type="match status" value="1"/>
</dbReference>
<dbReference type="InterPro" id="IPR011012">
    <property type="entry name" value="Longin-like_dom_sf"/>
</dbReference>
<accession>A0A2H6KBB7</accession>
<dbReference type="AlphaFoldDB" id="A0A2H6KBB7"/>
<reference evidence="7 8" key="1">
    <citation type="journal article" date="2017" name="BMC Genomics">
        <title>Whole-genome assembly of Babesia ovata and comparative genomics between closely related pathogens.</title>
        <authorList>
            <person name="Yamagishi J."/>
            <person name="Asada M."/>
            <person name="Hakimi H."/>
            <person name="Tanaka T.Q."/>
            <person name="Sugimoto C."/>
            <person name="Kawazu S."/>
        </authorList>
    </citation>
    <scope>NUCLEOTIDE SEQUENCE [LARGE SCALE GENOMIC DNA]</scope>
    <source>
        <strain evidence="7 8">Miyake</strain>
    </source>
</reference>
<organism evidence="7 8">
    <name type="scientific">Babesia ovata</name>
    <dbReference type="NCBI Taxonomy" id="189622"/>
    <lineage>
        <taxon>Eukaryota</taxon>
        <taxon>Sar</taxon>
        <taxon>Alveolata</taxon>
        <taxon>Apicomplexa</taxon>
        <taxon>Aconoidasida</taxon>
        <taxon>Piroplasmida</taxon>
        <taxon>Babesiidae</taxon>
        <taxon>Babesia</taxon>
    </lineage>
</organism>
<comment type="similarity">
    <text evidence="5">Belongs to the TRAPP small subunits family. BET5 subfamily.</text>
</comment>
<sequence length="181" mass="20386">MAELHSFHIFFRQRCIHRYLCSDAVVTAVKRCMMLDNGRDKPSPRNDGERSPTESAEVADELAEYNPHYEKLLVGFMAGLSSFCKTIHVTNELERPNGLSVSYFNVCATSTFKIHYFETITGYKLVCITSPEVANLELTMSAIYTDLLVNMVLSNPLYTIGGMINCPEFEDVVAKTLRANL</sequence>
<gene>
    <name evidence="7" type="ORF">BOVATA_017830</name>
</gene>
<dbReference type="VEuPathDB" id="PiroplasmaDB:BOVATA_017830"/>
<dbReference type="SUPFAM" id="SSF64356">
    <property type="entry name" value="SNARE-like"/>
    <property type="match status" value="1"/>
</dbReference>